<keyword evidence="1" id="KW-0378">Hydrolase</keyword>
<gene>
    <name evidence="7" type="ORF">THRCLA_11304</name>
</gene>
<dbReference type="OrthoDB" id="64736at2759"/>
<dbReference type="STRING" id="74557.A0A0A7CMU6"/>
<evidence type="ECO:0000259" key="5">
    <source>
        <dbReference type="Pfam" id="PF12972"/>
    </source>
</evidence>
<dbReference type="InterPro" id="IPR024732">
    <property type="entry name" value="NAGLU_C"/>
</dbReference>
<feature type="domain" description="Alpha-N-acetylglucosaminidase N-terminal" evidence="4">
    <location>
        <begin position="33"/>
        <end position="114"/>
    </location>
</feature>
<sequence>MERSHVVWWLLLMTSALAVQVPLEFPEHDPVTAMQGLVSRRFGLNYVYQFSFETIPPSETGNDVAIVEMKDDLIRIAGSSATAMGYALHTYLKDVVRTQVNWDNHALKLPPVLPPVPKPFSIAKATKYTYYLNICTHSYSMWTWDWTQWETHIDWMVLNGINMPLAITGQEKTWQKTFEYYNVSKSGLERFFGGAAFLAWERMGNIRGDWSPLGRLPQHFIDRQHELQLQLLERYREFGMLPALPAFAGHVPEEMHVLFPNASMRKSDQWAGFDLNYTCVYMLDPTDPLYLEVGKKFLTIQRELYGGYTSSLYSTDTYNELKPHTSDHEYLRASSKAVIDSMIAADKKAVWIMQAWLFISMRDYWTQDKIEAYLSGVPNDRMIILDLYSEESPYWAQTSNYYGKPWIYCVLHTFGGNLGMHGNLPRLSHEPLEALAKSDGRMIGMGLTMEGIFQNYIVYDFSLEMNWQSQPRDVAKYVERYAQSRYHIQNDEIVQKGWKDLIAAVYSGDDKRNSLMTFRPNMQMLSSILDLPIGNVSLGKTATKSVHSPWLSFLKAAAASPRLASTDSFLHDLVDIVRQGLSDLMSAYYHEFMVLYSTPATTTPTLLRSKADQILDLIKDCDRILASHNDYLLGRWIADAKRWQHGDDVSYFEFEARIQITKWSVRDNFNDYARKEWAGVMGDYYHGRWKIFLDGVVSAFSKKTPVDMNTITDAIRTFELGWIKQTKTYPVEGTGDAVALSKELYEKYKPKMPQPSGVWSQDLVSLTWFA</sequence>
<dbReference type="InterPro" id="IPR024240">
    <property type="entry name" value="NAGLU_N"/>
</dbReference>
<dbReference type="PANTHER" id="PTHR12872:SF1">
    <property type="entry name" value="ALPHA-N-ACETYLGLUCOSAMINIDASE"/>
    <property type="match status" value="1"/>
</dbReference>
<keyword evidence="8" id="KW-1185">Reference proteome</keyword>
<feature type="domain" description="Alpha-N-acetylglucosaminidase C-terminal" evidence="5">
    <location>
        <begin position="477"/>
        <end position="747"/>
    </location>
</feature>
<dbReference type="AlphaFoldDB" id="A0A0A7CMU6"/>
<name>A0A0A7CMU6_9STRA</name>
<evidence type="ECO:0000259" key="3">
    <source>
        <dbReference type="Pfam" id="PF05089"/>
    </source>
</evidence>
<feature type="chain" id="PRO_5002027344" evidence="2">
    <location>
        <begin position="19"/>
        <end position="770"/>
    </location>
</feature>
<dbReference type="InterPro" id="IPR024733">
    <property type="entry name" value="NAGLU_tim-barrel"/>
</dbReference>
<dbReference type="EMBL" id="JNBS01004873">
    <property type="protein sequence ID" value="OQR81892.1"/>
    <property type="molecule type" value="Genomic_DNA"/>
</dbReference>
<evidence type="ECO:0000313" key="7">
    <source>
        <dbReference type="EMBL" id="OQR81892.1"/>
    </source>
</evidence>
<dbReference type="EMBL" id="KM038288">
    <property type="protein sequence ID" value="AIG55749.1"/>
    <property type="molecule type" value="Genomic_DNA"/>
</dbReference>
<dbReference type="Proteomes" id="UP000243217">
    <property type="component" value="Unassembled WGS sequence"/>
</dbReference>
<protein>
    <submittedName>
        <fullName evidence="7">Alpha-N-acetylglucosaminidase (NAGLU)</fullName>
    </submittedName>
    <submittedName>
        <fullName evidence="6">Secreted protein</fullName>
    </submittedName>
</protein>
<accession>A0A0A7CMU6</accession>
<evidence type="ECO:0000259" key="4">
    <source>
        <dbReference type="Pfam" id="PF12971"/>
    </source>
</evidence>
<evidence type="ECO:0000313" key="8">
    <source>
        <dbReference type="Proteomes" id="UP000243217"/>
    </source>
</evidence>
<dbReference type="Pfam" id="PF12971">
    <property type="entry name" value="NAGLU_N"/>
    <property type="match status" value="1"/>
</dbReference>
<evidence type="ECO:0000313" key="6">
    <source>
        <dbReference type="EMBL" id="AIG55749.1"/>
    </source>
</evidence>
<evidence type="ECO:0000256" key="2">
    <source>
        <dbReference type="SAM" id="SignalP"/>
    </source>
</evidence>
<evidence type="ECO:0000256" key="1">
    <source>
        <dbReference type="ARBA" id="ARBA00022801"/>
    </source>
</evidence>
<dbReference type="Gene3D" id="1.20.120.670">
    <property type="entry name" value="N-acetyl-b-d-glucoasminidase"/>
    <property type="match status" value="1"/>
</dbReference>
<proteinExistence type="predicted"/>
<dbReference type="Pfam" id="PF12972">
    <property type="entry name" value="NAGLU_C"/>
    <property type="match status" value="1"/>
</dbReference>
<dbReference type="InterPro" id="IPR007781">
    <property type="entry name" value="NAGLU"/>
</dbReference>
<dbReference type="GO" id="GO:0016787">
    <property type="term" value="F:hydrolase activity"/>
    <property type="evidence" value="ECO:0007669"/>
    <property type="project" value="UniProtKB-KW"/>
</dbReference>
<dbReference type="Pfam" id="PF05089">
    <property type="entry name" value="NAGLU"/>
    <property type="match status" value="1"/>
</dbReference>
<dbReference type="Gene3D" id="3.20.20.80">
    <property type="entry name" value="Glycosidases"/>
    <property type="match status" value="1"/>
</dbReference>
<dbReference type="InterPro" id="IPR029018">
    <property type="entry name" value="Hex-like_dom2"/>
</dbReference>
<dbReference type="Gene3D" id="3.30.379.10">
    <property type="entry name" value="Chitobiase/beta-hexosaminidase domain 2-like"/>
    <property type="match status" value="1"/>
</dbReference>
<feature type="domain" description="Alpha-N-acetylglucosaminidase tim-barrel" evidence="3">
    <location>
        <begin position="130"/>
        <end position="468"/>
    </location>
</feature>
<reference evidence="6 8" key="1">
    <citation type="journal article" date="2014" name="Genome Biol. Evol.">
        <title>The secreted proteins of Achlya hypogyna and Thraustotheca clavata identify the ancestral oomycete secretome and reveal gene acquisitions by horizontal gene transfer.</title>
        <authorList>
            <person name="Misner I."/>
            <person name="Blouin N."/>
            <person name="Leonard G."/>
            <person name="Richards T.A."/>
            <person name="Lane C.E."/>
        </authorList>
    </citation>
    <scope>NUCLEOTIDE SEQUENCE</scope>
    <source>
        <strain evidence="6 8">ATCC 34112</strain>
    </source>
</reference>
<dbReference type="PANTHER" id="PTHR12872">
    <property type="entry name" value="ALPHA-N-ACETYLGLUCOSAMINIDASE"/>
    <property type="match status" value="1"/>
</dbReference>
<feature type="signal peptide" evidence="2">
    <location>
        <begin position="1"/>
        <end position="18"/>
    </location>
</feature>
<keyword evidence="2" id="KW-0732">Signal</keyword>
<organism evidence="6">
    <name type="scientific">Thraustotheca clavata</name>
    <dbReference type="NCBI Taxonomy" id="74557"/>
    <lineage>
        <taxon>Eukaryota</taxon>
        <taxon>Sar</taxon>
        <taxon>Stramenopiles</taxon>
        <taxon>Oomycota</taxon>
        <taxon>Saprolegniomycetes</taxon>
        <taxon>Saprolegniales</taxon>
        <taxon>Achlyaceae</taxon>
        <taxon>Thraustotheca</taxon>
    </lineage>
</organism>